<comment type="subcellular location">
    <subcellularLocation>
        <location evidence="1">Nucleus</location>
    </subcellularLocation>
</comment>
<dbReference type="InterPro" id="IPR050568">
    <property type="entry name" value="Transcr_DNA_Rep_Reg"/>
</dbReference>
<dbReference type="EMBL" id="JBANRG010000003">
    <property type="protein sequence ID" value="KAK7469226.1"/>
    <property type="molecule type" value="Genomic_DNA"/>
</dbReference>
<feature type="compositionally biased region" description="Polar residues" evidence="3">
    <location>
        <begin position="413"/>
        <end position="422"/>
    </location>
</feature>
<feature type="compositionally biased region" description="Polar residues" evidence="3">
    <location>
        <begin position="185"/>
        <end position="217"/>
    </location>
</feature>
<proteinExistence type="predicted"/>
<sequence length="422" mass="44785">MSSASTHLRANQDWQHQPQQQDMHSEDDAEEQVEEEEIEENEEDEEVDQLVDEDESAEDPDDTAEEDPPGPSSRAGRIPGQTLLPAVRLENIMQADGVTGSLAMSREGMFILSAATEEFIKRITQGGHREATAEGRSTIHYHDMANTTRQYQEFMFLQDIMPTPMSLTDALELREAREKELFNDDPSQAQSTSTAHNRAYNPNTMLHPSLSSMSHTNSKPKKSRSANGKEKANGSTPSSRSGSVAAPHHSHVIPPSVSVGPGAGPSVRGQWVPGHGVLDARPWTHWAEPQVGPGGTFVNTHGPGHERSAVIVNGSAPGHVAPSAPATSNGHPPSPSISRSGPTPAEDSIPSASASVPPTSSSSSSAKDSRPGSGSPVETTSDRQTPAQFTGPASGYLQGPGGPSPFSRPGANQGRTIYSQQG</sequence>
<evidence type="ECO:0000256" key="2">
    <source>
        <dbReference type="ARBA" id="ARBA00023242"/>
    </source>
</evidence>
<comment type="caution">
    <text evidence="5">The sequence shown here is derived from an EMBL/GenBank/DDBJ whole genome shotgun (WGS) entry which is preliminary data.</text>
</comment>
<feature type="compositionally biased region" description="Acidic residues" evidence="3">
    <location>
        <begin position="25"/>
        <end position="68"/>
    </location>
</feature>
<evidence type="ECO:0000256" key="3">
    <source>
        <dbReference type="SAM" id="MobiDB-lite"/>
    </source>
</evidence>
<gene>
    <name evidence="5" type="ORF">VKT23_003715</name>
</gene>
<dbReference type="SUPFAM" id="SSF47113">
    <property type="entry name" value="Histone-fold"/>
    <property type="match status" value="1"/>
</dbReference>
<reference evidence="5 6" key="1">
    <citation type="submission" date="2024-01" db="EMBL/GenBank/DDBJ databases">
        <title>A draft genome for the cacao thread blight pathogen Marasmiellus scandens.</title>
        <authorList>
            <person name="Baruah I.K."/>
            <person name="Leung J."/>
            <person name="Bukari Y."/>
            <person name="Amoako-Attah I."/>
            <person name="Meinhardt L.W."/>
            <person name="Bailey B.A."/>
            <person name="Cohen S.P."/>
        </authorList>
    </citation>
    <scope>NUCLEOTIDE SEQUENCE [LARGE SCALE GENOMIC DNA]</scope>
    <source>
        <strain evidence="5 6">GH-19</strain>
    </source>
</reference>
<protein>
    <recommendedName>
        <fullName evidence="4">Transcription factor CBF/NF-Y/archaeal histone domain-containing protein</fullName>
    </recommendedName>
</protein>
<feature type="compositionally biased region" description="Low complexity" evidence="3">
    <location>
        <begin position="348"/>
        <end position="375"/>
    </location>
</feature>
<organism evidence="5 6">
    <name type="scientific">Marasmiellus scandens</name>
    <dbReference type="NCBI Taxonomy" id="2682957"/>
    <lineage>
        <taxon>Eukaryota</taxon>
        <taxon>Fungi</taxon>
        <taxon>Dikarya</taxon>
        <taxon>Basidiomycota</taxon>
        <taxon>Agaricomycotina</taxon>
        <taxon>Agaricomycetes</taxon>
        <taxon>Agaricomycetidae</taxon>
        <taxon>Agaricales</taxon>
        <taxon>Marasmiineae</taxon>
        <taxon>Omphalotaceae</taxon>
        <taxon>Marasmiellus</taxon>
    </lineage>
</organism>
<keyword evidence="6" id="KW-1185">Reference proteome</keyword>
<dbReference type="PANTHER" id="PTHR10252">
    <property type="entry name" value="HISTONE-LIKE TRANSCRIPTION FACTOR CCAAT-RELATED"/>
    <property type="match status" value="1"/>
</dbReference>
<feature type="region of interest" description="Disordered" evidence="3">
    <location>
        <begin position="1"/>
        <end position="79"/>
    </location>
</feature>
<dbReference type="PANTHER" id="PTHR10252:SF54">
    <property type="entry name" value="CHROMATIN ACCESSIBILITY COMPLEX PROTEIN 1"/>
    <property type="match status" value="1"/>
</dbReference>
<dbReference type="Gene3D" id="1.10.20.10">
    <property type="entry name" value="Histone, subunit A"/>
    <property type="match status" value="1"/>
</dbReference>
<feature type="compositionally biased region" description="Low complexity" evidence="3">
    <location>
        <begin position="244"/>
        <end position="267"/>
    </location>
</feature>
<dbReference type="InterPro" id="IPR009072">
    <property type="entry name" value="Histone-fold"/>
</dbReference>
<evidence type="ECO:0000313" key="6">
    <source>
        <dbReference type="Proteomes" id="UP001498398"/>
    </source>
</evidence>
<feature type="region of interest" description="Disordered" evidence="3">
    <location>
        <begin position="180"/>
        <end position="273"/>
    </location>
</feature>
<feature type="compositionally biased region" description="Polar residues" evidence="3">
    <location>
        <begin position="233"/>
        <end position="242"/>
    </location>
</feature>
<dbReference type="Pfam" id="PF00808">
    <property type="entry name" value="CBFD_NFYB_HMF"/>
    <property type="match status" value="1"/>
</dbReference>
<evidence type="ECO:0000259" key="4">
    <source>
        <dbReference type="Pfam" id="PF00808"/>
    </source>
</evidence>
<keyword evidence="2" id="KW-0539">Nucleus</keyword>
<feature type="compositionally biased region" description="Polar residues" evidence="3">
    <location>
        <begin position="325"/>
        <end position="341"/>
    </location>
</feature>
<feature type="compositionally biased region" description="Polar residues" evidence="3">
    <location>
        <begin position="376"/>
        <end position="388"/>
    </location>
</feature>
<feature type="compositionally biased region" description="Low complexity" evidence="3">
    <location>
        <begin position="12"/>
        <end position="21"/>
    </location>
</feature>
<evidence type="ECO:0000313" key="5">
    <source>
        <dbReference type="EMBL" id="KAK7469226.1"/>
    </source>
</evidence>
<dbReference type="InterPro" id="IPR003958">
    <property type="entry name" value="CBFA_NFYB_domain"/>
</dbReference>
<feature type="domain" description="Transcription factor CBF/NF-Y/archaeal histone" evidence="4">
    <location>
        <begin position="83"/>
        <end position="145"/>
    </location>
</feature>
<accession>A0ABR1K0V2</accession>
<dbReference type="Proteomes" id="UP001498398">
    <property type="component" value="Unassembled WGS sequence"/>
</dbReference>
<evidence type="ECO:0000256" key="1">
    <source>
        <dbReference type="ARBA" id="ARBA00004123"/>
    </source>
</evidence>
<name>A0ABR1K0V2_9AGAR</name>
<feature type="region of interest" description="Disordered" evidence="3">
    <location>
        <begin position="286"/>
        <end position="422"/>
    </location>
</feature>